<accession>A0A2N8S6G0</accession>
<evidence type="ECO:0000313" key="4">
    <source>
        <dbReference type="Proteomes" id="UP000235925"/>
    </source>
</evidence>
<evidence type="ECO:0000259" key="1">
    <source>
        <dbReference type="Pfam" id="PF18165"/>
    </source>
</evidence>
<evidence type="ECO:0000313" key="3">
    <source>
        <dbReference type="EMBL" id="PNF82201.1"/>
    </source>
</evidence>
<proteinExistence type="predicted"/>
<protein>
    <submittedName>
        <fullName evidence="3">Uncharacterized protein</fullName>
    </submittedName>
</protein>
<dbReference type="InterPro" id="IPR040556">
    <property type="entry name" value="pP_pnuc_1"/>
</dbReference>
<dbReference type="AlphaFoldDB" id="A0A2N8S6G0"/>
<dbReference type="Pfam" id="PF18166">
    <property type="entry name" value="pP_pnuc_2"/>
    <property type="match status" value="1"/>
</dbReference>
<reference evidence="3 4" key="1">
    <citation type="submission" date="2018-01" db="EMBL/GenBank/DDBJ databases">
        <title>Denitrification phenotypes of diverse strains of Pseudomonas stutzeri.</title>
        <authorList>
            <person name="Milligan D.A."/>
            <person name="Bergaust L."/>
            <person name="Bakken L.R."/>
            <person name="Frostegard A."/>
        </authorList>
    </citation>
    <scope>NUCLEOTIDE SEQUENCE [LARGE SCALE GENOMIC DNA]</scope>
    <source>
        <strain evidence="3 4">KC</strain>
    </source>
</reference>
<feature type="domain" description="Predicted pPIWI-associating nuclease" evidence="1">
    <location>
        <begin position="10"/>
        <end position="144"/>
    </location>
</feature>
<feature type="domain" description="Predicted pPIWI-associating nuclease group 2" evidence="2">
    <location>
        <begin position="155"/>
        <end position="196"/>
    </location>
</feature>
<sequence>MDKRVFELFNDSPFERDLYEAAVRNLADTENKLRFNNFAYAIRELTRHMLHRLAPSDEVRKCVWWKSEIKGMKKKDDVTRVERAIYATQGGLSNHYMKKKLDLDFNESHAALRDAIEQLSKYTHIEPAVFGLSDGEVTRLAEETTSAVAGLAMAITDCRSAVADRLSGVIEDAAVQRVLETSLPEVDELATHHFVEA</sequence>
<dbReference type="Proteomes" id="UP000235925">
    <property type="component" value="Unassembled WGS sequence"/>
</dbReference>
<comment type="caution">
    <text evidence="3">The sequence shown here is derived from an EMBL/GenBank/DDBJ whole genome shotgun (WGS) entry which is preliminary data.</text>
</comment>
<dbReference type="InterPro" id="IPR041584">
    <property type="entry name" value="Put_pPIWI_pnuc_2"/>
</dbReference>
<dbReference type="OrthoDB" id="712022at2"/>
<evidence type="ECO:0000259" key="2">
    <source>
        <dbReference type="Pfam" id="PF18166"/>
    </source>
</evidence>
<gene>
    <name evidence="3" type="ORF">CXK92_01670</name>
</gene>
<name>A0A2N8S6G0_STUST</name>
<dbReference type="EMBL" id="POUN01000001">
    <property type="protein sequence ID" value="PNF82201.1"/>
    <property type="molecule type" value="Genomic_DNA"/>
</dbReference>
<dbReference type="Pfam" id="PF18165">
    <property type="entry name" value="pP_pnuc_1"/>
    <property type="match status" value="1"/>
</dbReference>
<organism evidence="3 4">
    <name type="scientific">Stutzerimonas stutzeri</name>
    <name type="common">Pseudomonas stutzeri</name>
    <dbReference type="NCBI Taxonomy" id="316"/>
    <lineage>
        <taxon>Bacteria</taxon>
        <taxon>Pseudomonadati</taxon>
        <taxon>Pseudomonadota</taxon>
        <taxon>Gammaproteobacteria</taxon>
        <taxon>Pseudomonadales</taxon>
        <taxon>Pseudomonadaceae</taxon>
        <taxon>Stutzerimonas</taxon>
    </lineage>
</organism>